<dbReference type="EMBL" id="MEVA01000016">
    <property type="protein sequence ID" value="OGC47231.1"/>
    <property type="molecule type" value="Genomic_DNA"/>
</dbReference>
<proteinExistence type="predicted"/>
<evidence type="ECO:0008006" key="7">
    <source>
        <dbReference type="Google" id="ProtNLM"/>
    </source>
</evidence>
<accession>A0A1F4UQH4</accession>
<feature type="region of interest" description="Disordered" evidence="1">
    <location>
        <begin position="1"/>
        <end position="33"/>
    </location>
</feature>
<dbReference type="InterPro" id="IPR023158">
    <property type="entry name" value="YerB-like_sf"/>
</dbReference>
<dbReference type="Pfam" id="PF17479">
    <property type="entry name" value="DUF3048_C"/>
    <property type="match status" value="1"/>
</dbReference>
<evidence type="ECO:0000313" key="6">
    <source>
        <dbReference type="Proteomes" id="UP000176608"/>
    </source>
</evidence>
<dbReference type="STRING" id="1802617.A2886_01115"/>
<keyword evidence="2" id="KW-1133">Transmembrane helix</keyword>
<gene>
    <name evidence="5" type="ORF">A2886_01115</name>
</gene>
<dbReference type="AlphaFoldDB" id="A0A1F4UQH4"/>
<evidence type="ECO:0000259" key="3">
    <source>
        <dbReference type="Pfam" id="PF11258"/>
    </source>
</evidence>
<evidence type="ECO:0000259" key="4">
    <source>
        <dbReference type="Pfam" id="PF17479"/>
    </source>
</evidence>
<feature type="compositionally biased region" description="Polar residues" evidence="1">
    <location>
        <begin position="8"/>
        <end position="28"/>
    </location>
</feature>
<dbReference type="InterPro" id="IPR021416">
    <property type="entry name" value="DUF3048_N"/>
</dbReference>
<dbReference type="Pfam" id="PF11258">
    <property type="entry name" value="DUF3048"/>
    <property type="match status" value="1"/>
</dbReference>
<feature type="transmembrane region" description="Helical" evidence="2">
    <location>
        <begin position="49"/>
        <end position="69"/>
    </location>
</feature>
<evidence type="ECO:0000256" key="1">
    <source>
        <dbReference type="SAM" id="MobiDB-lite"/>
    </source>
</evidence>
<comment type="caution">
    <text evidence="5">The sequence shown here is derived from an EMBL/GenBank/DDBJ whole genome shotgun (WGS) entry which is preliminary data.</text>
</comment>
<protein>
    <recommendedName>
        <fullName evidence="7">DUF3048 domain-containing protein</fullName>
    </recommendedName>
</protein>
<feature type="domain" description="DUF3048" evidence="4">
    <location>
        <begin position="274"/>
        <end position="389"/>
    </location>
</feature>
<dbReference type="SUPFAM" id="SSF159774">
    <property type="entry name" value="YerB-like"/>
    <property type="match status" value="1"/>
</dbReference>
<dbReference type="InterPro" id="IPR035328">
    <property type="entry name" value="DUF3048_C"/>
</dbReference>
<evidence type="ECO:0000313" key="5">
    <source>
        <dbReference type="EMBL" id="OGC47231.1"/>
    </source>
</evidence>
<feature type="domain" description="DUF3048" evidence="3">
    <location>
        <begin position="106"/>
        <end position="239"/>
    </location>
</feature>
<name>A0A1F4UQH4_UNCKA</name>
<keyword evidence="2" id="KW-0812">Transmembrane</keyword>
<dbReference type="Proteomes" id="UP000176608">
    <property type="component" value="Unassembled WGS sequence"/>
</dbReference>
<dbReference type="Gene3D" id="3.50.90.10">
    <property type="entry name" value="YerB-like"/>
    <property type="match status" value="1"/>
</dbReference>
<evidence type="ECO:0000256" key="2">
    <source>
        <dbReference type="SAM" id="Phobius"/>
    </source>
</evidence>
<reference evidence="5 6" key="1">
    <citation type="journal article" date="2016" name="Nat. Commun.">
        <title>Thousands of microbial genomes shed light on interconnected biogeochemical processes in an aquifer system.</title>
        <authorList>
            <person name="Anantharaman K."/>
            <person name="Brown C.T."/>
            <person name="Hug L.A."/>
            <person name="Sharon I."/>
            <person name="Castelle C.J."/>
            <person name="Probst A.J."/>
            <person name="Thomas B.C."/>
            <person name="Singh A."/>
            <person name="Wilkins M.J."/>
            <person name="Karaoz U."/>
            <person name="Brodie E.L."/>
            <person name="Williams K.H."/>
            <person name="Hubbard S.S."/>
            <person name="Banfield J.F."/>
        </authorList>
    </citation>
    <scope>NUCLEOTIDE SEQUENCE [LARGE SCALE GENOMIC DNA]</scope>
</reference>
<organism evidence="5 6">
    <name type="scientific">candidate division WWE3 bacterium RIFCSPHIGHO2_01_FULL_42_13</name>
    <dbReference type="NCBI Taxonomy" id="1802617"/>
    <lineage>
        <taxon>Bacteria</taxon>
        <taxon>Katanobacteria</taxon>
    </lineage>
</organism>
<keyword evidence="2" id="KW-0472">Membrane</keyword>
<sequence length="403" mass="44699">MPNHETAESITDFTNNPKDVPGVSQSHKPGSIKKLSEVSKKEKMKKNGLIILGVVVGGIIILGLAYLFGARGDGILRSPLGGDSNLSSGGTVVNPLTGELVSAAAAQAWQNVRPLAVMVNNHVDARPQSGLIYADLVYEIVAEGGITRMMPFFLSNIPEKIGPVRSTREYYLVLVKELGDAMLMHIGWSPQALEAIENWPVRSLGRGGGQFWRDTSLNVATEHTAYVNGKDLLQVALDLGWEGTRPFQVWQFKDEAGEYDLLPSASHVTIDFWYPGEYSAEFDYDAASNEYLRFLGYDEADNPIPHVDRETNQQIRVKNLIVQFVTETSIAGDEKGRLFYEFEGSGSGLVFIDGKVINVTWSKAGRDERTMFYDLNGEEIKFNRGKFWISVVPDRNVDQVVYN</sequence>